<dbReference type="AlphaFoldDB" id="A0A443HWU5"/>
<accession>A0A443HWU5</accession>
<feature type="region of interest" description="Disordered" evidence="1">
    <location>
        <begin position="1"/>
        <end position="20"/>
    </location>
</feature>
<organism evidence="2 3">
    <name type="scientific">Byssochlamys spectabilis</name>
    <name type="common">Paecilomyces variotii</name>
    <dbReference type="NCBI Taxonomy" id="264951"/>
    <lineage>
        <taxon>Eukaryota</taxon>
        <taxon>Fungi</taxon>
        <taxon>Dikarya</taxon>
        <taxon>Ascomycota</taxon>
        <taxon>Pezizomycotina</taxon>
        <taxon>Eurotiomycetes</taxon>
        <taxon>Eurotiomycetidae</taxon>
        <taxon>Eurotiales</taxon>
        <taxon>Thermoascaceae</taxon>
        <taxon>Paecilomyces</taxon>
    </lineage>
</organism>
<evidence type="ECO:0000256" key="1">
    <source>
        <dbReference type="SAM" id="MobiDB-lite"/>
    </source>
</evidence>
<keyword evidence="3" id="KW-1185">Reference proteome</keyword>
<gene>
    <name evidence="2" type="ORF">C8Q69DRAFT_527268</name>
</gene>
<evidence type="ECO:0000313" key="2">
    <source>
        <dbReference type="EMBL" id="RWQ96221.1"/>
    </source>
</evidence>
<comment type="caution">
    <text evidence="2">The sequence shown here is derived from an EMBL/GenBank/DDBJ whole genome shotgun (WGS) entry which is preliminary data.</text>
</comment>
<reference evidence="2 3" key="1">
    <citation type="journal article" date="2018" name="Front. Microbiol.">
        <title>Genomic and genetic insights into a cosmopolitan fungus, Paecilomyces variotii (Eurotiales).</title>
        <authorList>
            <person name="Urquhart A.S."/>
            <person name="Mondo S.J."/>
            <person name="Makela M.R."/>
            <person name="Hane J.K."/>
            <person name="Wiebenga A."/>
            <person name="He G."/>
            <person name="Mihaltcheva S."/>
            <person name="Pangilinan J."/>
            <person name="Lipzen A."/>
            <person name="Barry K."/>
            <person name="de Vries R.P."/>
            <person name="Grigoriev I.V."/>
            <person name="Idnurm A."/>
        </authorList>
    </citation>
    <scope>NUCLEOTIDE SEQUENCE [LARGE SCALE GENOMIC DNA]</scope>
    <source>
        <strain evidence="2 3">CBS 101075</strain>
    </source>
</reference>
<proteinExistence type="predicted"/>
<dbReference type="GeneID" id="39602924"/>
<dbReference type="EMBL" id="RCNU01000004">
    <property type="protein sequence ID" value="RWQ96221.1"/>
    <property type="molecule type" value="Genomic_DNA"/>
</dbReference>
<protein>
    <submittedName>
        <fullName evidence="2">Uncharacterized protein</fullName>
    </submittedName>
</protein>
<feature type="compositionally biased region" description="Polar residues" evidence="1">
    <location>
        <begin position="1"/>
        <end position="11"/>
    </location>
</feature>
<evidence type="ECO:0000313" key="3">
    <source>
        <dbReference type="Proteomes" id="UP000283841"/>
    </source>
</evidence>
<sequence length="249" mass="28751">MESPQHSNTPPRKSPRPFKGDRELIAEAAKCLRDRDIMIVEYGQQLMHRIGCPVVLQTVEWIVPDDQLSLASRTLLDHGFPLAPPSELLASRGEWETKALIHNINGEYYRFPMTIHLYPLSFVGLTLEDTVEVISTFDLNQKILTPKPPNYMLSLICYLLKCPVGDINRLKVESDLVCFISYFIFQDSYDYDESQESEEDFQKRVEEAVRSVKSWDWGSTEQKHLDIIEAVIRDCRSIDTLSECHSHFI</sequence>
<dbReference type="RefSeq" id="XP_028485866.1">
    <property type="nucleotide sequence ID" value="XM_028633647.1"/>
</dbReference>
<dbReference type="VEuPathDB" id="FungiDB:C8Q69DRAFT_527268"/>
<name>A0A443HWU5_BYSSP</name>
<dbReference type="Proteomes" id="UP000283841">
    <property type="component" value="Unassembled WGS sequence"/>
</dbReference>